<dbReference type="InterPro" id="IPR007210">
    <property type="entry name" value="ABC_Gly_betaine_transp_sub-bd"/>
</dbReference>
<keyword evidence="1" id="KW-0732">Signal</keyword>
<dbReference type="Gene3D" id="3.40.190.100">
    <property type="entry name" value="Glycine betaine-binding periplasmic protein, domain 2"/>
    <property type="match status" value="1"/>
</dbReference>
<reference evidence="3 4" key="1">
    <citation type="submission" date="2016-10" db="EMBL/GenBank/DDBJ databases">
        <authorList>
            <person name="de Groot N.N."/>
        </authorList>
    </citation>
    <scope>NUCLEOTIDE SEQUENCE [LARGE SCALE GENOMIC DNA]</scope>
    <source>
        <strain evidence="3 4">DSM 27375</strain>
    </source>
</reference>
<feature type="signal peptide" evidence="1">
    <location>
        <begin position="1"/>
        <end position="23"/>
    </location>
</feature>
<dbReference type="SUPFAM" id="SSF53850">
    <property type="entry name" value="Periplasmic binding protein-like II"/>
    <property type="match status" value="1"/>
</dbReference>
<evidence type="ECO:0000313" key="3">
    <source>
        <dbReference type="EMBL" id="SDG46125.1"/>
    </source>
</evidence>
<dbReference type="GO" id="GO:0022857">
    <property type="term" value="F:transmembrane transporter activity"/>
    <property type="evidence" value="ECO:0007669"/>
    <property type="project" value="InterPro"/>
</dbReference>
<dbReference type="EMBL" id="FNBL01000022">
    <property type="protein sequence ID" value="SDG46125.1"/>
    <property type="molecule type" value="Genomic_DNA"/>
</dbReference>
<accession>A0A1G7UEY4</accession>
<feature type="chain" id="PRO_5010292377" evidence="1">
    <location>
        <begin position="24"/>
        <end position="337"/>
    </location>
</feature>
<sequence>MTKTKFFAASVLALGTMAGGAFAAEDCGDLKVAEFNWASGELMANVDAIILEEGFGCDVELVNGGTNTLFASMNEKGEPQIAPELWTNAVREPLAKAVEDGRMIKLLDGPITGLGEGWWVTPSFAAEHPELDTVEKLIEHPELFPYSEDKSKGAFMGCPAGWGCQPANANMFRAFDMEEKGWVLVDPGSAAGLEGSIAKGAEREQPWFGYYWNPTAVIGKYKLVPLAFETEWAGSENWDGCIVKSESECMDPKPSSWTKSEVSTVVTADVSDIAPESVLTYLKSRVFPGEVMNEMLVYMTDNQAIGEDAAYEFLAKHEEVWTQWVTPEVAEKVKDAL</sequence>
<dbReference type="RefSeq" id="WP_074647406.1">
    <property type="nucleotide sequence ID" value="NZ_FNBL01000022.1"/>
</dbReference>
<feature type="domain" description="ABC-type glycine betaine transport system substrate-binding" evidence="2">
    <location>
        <begin position="29"/>
        <end position="316"/>
    </location>
</feature>
<organism evidence="3 4">
    <name type="scientific">Celeribacter baekdonensis</name>
    <dbReference type="NCBI Taxonomy" id="875171"/>
    <lineage>
        <taxon>Bacteria</taxon>
        <taxon>Pseudomonadati</taxon>
        <taxon>Pseudomonadota</taxon>
        <taxon>Alphaproteobacteria</taxon>
        <taxon>Rhodobacterales</taxon>
        <taxon>Roseobacteraceae</taxon>
        <taxon>Celeribacter</taxon>
    </lineage>
</organism>
<evidence type="ECO:0000259" key="2">
    <source>
        <dbReference type="Pfam" id="PF04069"/>
    </source>
</evidence>
<protein>
    <submittedName>
        <fullName evidence="3">Glycine betaine/proline transport system substrate-binding protein</fullName>
    </submittedName>
</protein>
<dbReference type="AlphaFoldDB" id="A0A1G7UEY4"/>
<gene>
    <name evidence="3" type="ORF">SAMN04488117_1228</name>
</gene>
<dbReference type="OrthoDB" id="9786266at2"/>
<dbReference type="Gene3D" id="3.40.190.10">
    <property type="entry name" value="Periplasmic binding protein-like II"/>
    <property type="match status" value="1"/>
</dbReference>
<dbReference type="Proteomes" id="UP000182284">
    <property type="component" value="Unassembled WGS sequence"/>
</dbReference>
<evidence type="ECO:0000313" key="4">
    <source>
        <dbReference type="Proteomes" id="UP000182284"/>
    </source>
</evidence>
<evidence type="ECO:0000256" key="1">
    <source>
        <dbReference type="SAM" id="SignalP"/>
    </source>
</evidence>
<dbReference type="GO" id="GO:0043190">
    <property type="term" value="C:ATP-binding cassette (ABC) transporter complex"/>
    <property type="evidence" value="ECO:0007669"/>
    <property type="project" value="InterPro"/>
</dbReference>
<proteinExistence type="predicted"/>
<name>A0A1G7UEY4_9RHOB</name>
<dbReference type="Pfam" id="PF04069">
    <property type="entry name" value="OpuAC"/>
    <property type="match status" value="1"/>
</dbReference>